<proteinExistence type="predicted"/>
<accession>A0A839T406</accession>
<gene>
    <name evidence="1" type="ORF">FHR87_001459</name>
</gene>
<organism evidence="1 2">
    <name type="scientific">Azomonas macrocytogenes</name>
    <name type="common">Azotobacter macrocytogenes</name>
    <dbReference type="NCBI Taxonomy" id="69962"/>
    <lineage>
        <taxon>Bacteria</taxon>
        <taxon>Pseudomonadati</taxon>
        <taxon>Pseudomonadota</taxon>
        <taxon>Gammaproteobacteria</taxon>
        <taxon>Pseudomonadales</taxon>
        <taxon>Pseudomonadaceae</taxon>
        <taxon>Azomonas</taxon>
    </lineage>
</organism>
<keyword evidence="2" id="KW-1185">Reference proteome</keyword>
<sequence length="31" mass="3536">MPHFTPFKQGSTPLLANDPNVRFFHSIVHEA</sequence>
<name>A0A839T406_AZOMA</name>
<dbReference type="AlphaFoldDB" id="A0A839T406"/>
<reference evidence="1 2" key="1">
    <citation type="submission" date="2020-08" db="EMBL/GenBank/DDBJ databases">
        <title>Genomic Encyclopedia of Type Strains, Phase III (KMG-III): the genomes of soil and plant-associated and newly described type strains.</title>
        <authorList>
            <person name="Whitman W."/>
        </authorList>
    </citation>
    <scope>NUCLEOTIDE SEQUENCE [LARGE SCALE GENOMIC DNA]</scope>
    <source>
        <strain evidence="1 2">CECT 4462</strain>
    </source>
</reference>
<protein>
    <submittedName>
        <fullName evidence="1">Uncharacterized protein</fullName>
    </submittedName>
</protein>
<comment type="caution">
    <text evidence="1">The sequence shown here is derived from an EMBL/GenBank/DDBJ whole genome shotgun (WGS) entry which is preliminary data.</text>
</comment>
<evidence type="ECO:0000313" key="2">
    <source>
        <dbReference type="Proteomes" id="UP000549250"/>
    </source>
</evidence>
<dbReference type="EMBL" id="JACHXI010000005">
    <property type="protein sequence ID" value="MBB3103064.1"/>
    <property type="molecule type" value="Genomic_DNA"/>
</dbReference>
<evidence type="ECO:0000313" key="1">
    <source>
        <dbReference type="EMBL" id="MBB3103064.1"/>
    </source>
</evidence>
<dbReference type="Proteomes" id="UP000549250">
    <property type="component" value="Unassembled WGS sequence"/>
</dbReference>